<dbReference type="Pfam" id="PF00078">
    <property type="entry name" value="RVT_1"/>
    <property type="match status" value="1"/>
</dbReference>
<gene>
    <name evidence="3" type="primary">LOC112683732</name>
</gene>
<dbReference type="GeneID" id="112683732"/>
<sequence length="135" mass="15553">MDTKGPNILKEKFEQSLRELKDRKGTAYEYGTIPTDLTHSEIITLPKKGNSTVCSNYRTIALLSHSFKKLINIVKNRIEKRVDERIDEDQFSFRCGRGTREAILSLRGILERRIEIGKSTYVAFVDVEKAFDKVN</sequence>
<keyword evidence="2" id="KW-1185">Reference proteome</keyword>
<evidence type="ECO:0000259" key="1">
    <source>
        <dbReference type="PROSITE" id="PS50878"/>
    </source>
</evidence>
<dbReference type="OrthoDB" id="6609240at2759"/>
<name>A0A8B8FIE7_9HEMI</name>
<organism evidence="2 3">
    <name type="scientific">Sipha flava</name>
    <name type="common">yellow sugarcane aphid</name>
    <dbReference type="NCBI Taxonomy" id="143950"/>
    <lineage>
        <taxon>Eukaryota</taxon>
        <taxon>Metazoa</taxon>
        <taxon>Ecdysozoa</taxon>
        <taxon>Arthropoda</taxon>
        <taxon>Hexapoda</taxon>
        <taxon>Insecta</taxon>
        <taxon>Pterygota</taxon>
        <taxon>Neoptera</taxon>
        <taxon>Paraneoptera</taxon>
        <taxon>Hemiptera</taxon>
        <taxon>Sternorrhyncha</taxon>
        <taxon>Aphidomorpha</taxon>
        <taxon>Aphidoidea</taxon>
        <taxon>Aphididae</taxon>
        <taxon>Sipha</taxon>
    </lineage>
</organism>
<dbReference type="PANTHER" id="PTHR19446">
    <property type="entry name" value="REVERSE TRANSCRIPTASES"/>
    <property type="match status" value="1"/>
</dbReference>
<dbReference type="AlphaFoldDB" id="A0A8B8FIE7"/>
<feature type="domain" description="Reverse transcriptase" evidence="1">
    <location>
        <begin position="26"/>
        <end position="135"/>
    </location>
</feature>
<dbReference type="InterPro" id="IPR000477">
    <property type="entry name" value="RT_dom"/>
</dbReference>
<protein>
    <submittedName>
        <fullName evidence="3">Uncharacterized protein LOC112683732</fullName>
    </submittedName>
</protein>
<evidence type="ECO:0000313" key="3">
    <source>
        <dbReference type="RefSeq" id="XP_025410674.1"/>
    </source>
</evidence>
<reference evidence="3" key="1">
    <citation type="submission" date="2025-08" db="UniProtKB">
        <authorList>
            <consortium name="RefSeq"/>
        </authorList>
    </citation>
    <scope>IDENTIFICATION</scope>
    <source>
        <tissue evidence="3">Whole body</tissue>
    </source>
</reference>
<accession>A0A8B8FIE7</accession>
<dbReference type="PROSITE" id="PS50878">
    <property type="entry name" value="RT_POL"/>
    <property type="match status" value="1"/>
</dbReference>
<proteinExistence type="predicted"/>
<dbReference type="Proteomes" id="UP000694846">
    <property type="component" value="Unplaced"/>
</dbReference>
<dbReference type="RefSeq" id="XP_025410674.1">
    <property type="nucleotide sequence ID" value="XM_025554889.1"/>
</dbReference>
<evidence type="ECO:0000313" key="2">
    <source>
        <dbReference type="Proteomes" id="UP000694846"/>
    </source>
</evidence>